<keyword evidence="2" id="KW-1185">Reference proteome</keyword>
<dbReference type="SUPFAM" id="SSF143011">
    <property type="entry name" value="RelE-like"/>
    <property type="match status" value="1"/>
</dbReference>
<reference evidence="1 2" key="1">
    <citation type="journal article" date="2016" name="Int. J. Syst. Evol. Microbiol.">
        <title>Oceanobacillus halophilus sp. nov., a novel moderately halophilic bacterium from a hypersaline lake.</title>
        <authorList>
            <person name="Amoozegar M.A."/>
            <person name="Bagheri M."/>
            <person name="Makhdoumi A."/>
            <person name="Nikou M.M."/>
            <person name="Fazeli S.A.S."/>
            <person name="Schumann P."/>
            <person name="Sproer C."/>
            <person name="Sanchez-Porro C."/>
            <person name="Ventosa A."/>
        </authorList>
    </citation>
    <scope>NUCLEOTIDE SEQUENCE [LARGE SCALE GENOMIC DNA]</scope>
    <source>
        <strain evidence="1 2">DSM 23996</strain>
    </source>
</reference>
<comment type="caution">
    <text evidence="1">The sequence shown here is derived from an EMBL/GenBank/DDBJ whole genome shotgun (WGS) entry which is preliminary data.</text>
</comment>
<dbReference type="Gene3D" id="3.30.2310.20">
    <property type="entry name" value="RelE-like"/>
    <property type="match status" value="1"/>
</dbReference>
<sequence>MEKVYWSESAERKMLTYESKYFTIVETRSYIAYLMNSIENILLNPHLSTRYTEEQGKYKGLSRVVFNKFKIYYEKLDNQIIIVAIKFPREK</sequence>
<evidence type="ECO:0000313" key="2">
    <source>
        <dbReference type="Proteomes" id="UP000269301"/>
    </source>
</evidence>
<protein>
    <submittedName>
        <fullName evidence="1">Type II toxin-antitoxin system RelE/ParE family toxin</fullName>
    </submittedName>
</protein>
<dbReference type="Proteomes" id="UP000269301">
    <property type="component" value="Unassembled WGS sequence"/>
</dbReference>
<proteinExistence type="predicted"/>
<accession>A0A495A426</accession>
<dbReference type="AlphaFoldDB" id="A0A495A426"/>
<gene>
    <name evidence="1" type="ORF">D8M06_08115</name>
</gene>
<dbReference type="EMBL" id="RBZP01000004">
    <property type="protein sequence ID" value="RKQ34330.1"/>
    <property type="molecule type" value="Genomic_DNA"/>
</dbReference>
<name>A0A495A426_9BACI</name>
<evidence type="ECO:0000313" key="1">
    <source>
        <dbReference type="EMBL" id="RKQ34330.1"/>
    </source>
</evidence>
<dbReference type="InterPro" id="IPR035093">
    <property type="entry name" value="RelE/ParE_toxin_dom_sf"/>
</dbReference>
<organism evidence="1 2">
    <name type="scientific">Oceanobacillus halophilus</name>
    <dbReference type="NCBI Taxonomy" id="930130"/>
    <lineage>
        <taxon>Bacteria</taxon>
        <taxon>Bacillati</taxon>
        <taxon>Bacillota</taxon>
        <taxon>Bacilli</taxon>
        <taxon>Bacillales</taxon>
        <taxon>Bacillaceae</taxon>
        <taxon>Oceanobacillus</taxon>
    </lineage>
</organism>